<accession>A0A7G6E1K5</accession>
<dbReference type="EMBL" id="CP045798">
    <property type="protein sequence ID" value="QNB45959.1"/>
    <property type="molecule type" value="Genomic_DNA"/>
</dbReference>
<sequence>MEIVRLLEEFEVVVEECSRIPMTGKVIIHEDTLYNFLDKFRAMLPEAVREAEWIIRERERILKDAEKEGEAIIETAKNKLQRIAGESEIVKLAKAQGDEIIDSAKNVAREVTQGAFSYADEVMAQLQMELEKTLQVVKKGREELRHNIREKKS</sequence>
<protein>
    <submittedName>
        <fullName evidence="1">ATPase</fullName>
    </submittedName>
</protein>
<gene>
    <name evidence="1" type="ORF">BR63_06310</name>
</gene>
<reference evidence="1 2" key="1">
    <citation type="journal article" date="2019" name="Front. Microbiol.">
        <title>Thermoanaerosceptrum fracticalcis gen. nov. sp. nov., a Novel Fumarate-Fermenting Microorganism From a Deep Fractured Carbonate Aquifer of the US Great Basin.</title>
        <authorList>
            <person name="Hamilton-Brehm S.D."/>
            <person name="Stewart L.E."/>
            <person name="Zavarin M."/>
            <person name="Caldwell M."/>
            <person name="Lawson P.A."/>
            <person name="Onstott T.C."/>
            <person name="Grzymski J."/>
            <person name="Neveux I."/>
            <person name="Lollar B.S."/>
            <person name="Russell C.E."/>
            <person name="Moser D.P."/>
        </authorList>
    </citation>
    <scope>NUCLEOTIDE SEQUENCE [LARGE SCALE GENOMIC DNA]</scope>
    <source>
        <strain evidence="1 2">DRI-13</strain>
    </source>
</reference>
<dbReference type="OrthoDB" id="1690557at2"/>
<dbReference type="RefSeq" id="WP_034422868.1">
    <property type="nucleotide sequence ID" value="NZ_CP045798.1"/>
</dbReference>
<dbReference type="AlphaFoldDB" id="A0A7G6E1K5"/>
<keyword evidence="2" id="KW-1185">Reference proteome</keyword>
<evidence type="ECO:0000313" key="1">
    <source>
        <dbReference type="EMBL" id="QNB45959.1"/>
    </source>
</evidence>
<dbReference type="KEGG" id="tfr:BR63_06310"/>
<evidence type="ECO:0000313" key="2">
    <source>
        <dbReference type="Proteomes" id="UP000515847"/>
    </source>
</evidence>
<proteinExistence type="predicted"/>
<name>A0A7G6E1K5_THEFR</name>
<dbReference type="Proteomes" id="UP000515847">
    <property type="component" value="Chromosome"/>
</dbReference>
<organism evidence="1 2">
    <name type="scientific">Thermanaerosceptrum fracticalcis</name>
    <dbReference type="NCBI Taxonomy" id="1712410"/>
    <lineage>
        <taxon>Bacteria</taxon>
        <taxon>Bacillati</taxon>
        <taxon>Bacillota</taxon>
        <taxon>Clostridia</taxon>
        <taxon>Eubacteriales</taxon>
        <taxon>Peptococcaceae</taxon>
        <taxon>Thermanaerosceptrum</taxon>
    </lineage>
</organism>